<feature type="compositionally biased region" description="Polar residues" evidence="1">
    <location>
        <begin position="251"/>
        <end position="263"/>
    </location>
</feature>
<accession>A0A183A9B5</accession>
<evidence type="ECO:0000313" key="4">
    <source>
        <dbReference type="Proteomes" id="UP000272942"/>
    </source>
</evidence>
<dbReference type="GO" id="GO:0031491">
    <property type="term" value="F:nucleosome binding"/>
    <property type="evidence" value="ECO:0007669"/>
    <property type="project" value="TreeGrafter"/>
</dbReference>
<keyword evidence="4" id="KW-1185">Reference proteome</keyword>
<dbReference type="GO" id="GO:0003677">
    <property type="term" value="F:DNA binding"/>
    <property type="evidence" value="ECO:0007669"/>
    <property type="project" value="InterPro"/>
</dbReference>
<dbReference type="InterPro" id="IPR026064">
    <property type="entry name" value="TdIF1"/>
</dbReference>
<dbReference type="AlphaFoldDB" id="A0A183A9B5"/>
<feature type="region of interest" description="Disordered" evidence="1">
    <location>
        <begin position="47"/>
        <end position="72"/>
    </location>
</feature>
<dbReference type="WBParaSite" id="ECPE_0000355301-mRNA-1">
    <property type="protein sequence ID" value="ECPE_0000355301-mRNA-1"/>
    <property type="gene ID" value="ECPE_0000355301"/>
</dbReference>
<dbReference type="GO" id="GO:0005634">
    <property type="term" value="C:nucleus"/>
    <property type="evidence" value="ECO:0007669"/>
    <property type="project" value="TreeGrafter"/>
</dbReference>
<dbReference type="Pfam" id="PF21229">
    <property type="entry name" value="TdIF1_2nd"/>
    <property type="match status" value="1"/>
</dbReference>
<gene>
    <name evidence="3" type="ORF">ECPE_LOCUS3550</name>
</gene>
<feature type="compositionally biased region" description="Basic and acidic residues" evidence="1">
    <location>
        <begin position="302"/>
        <end position="321"/>
    </location>
</feature>
<dbReference type="PANTHER" id="PTHR23399">
    <property type="entry name" value="DEOXYNUCLEOTIDYLTRANSFERASE TERMINAL-INTERACTING PROTEIN 1"/>
    <property type="match status" value="1"/>
</dbReference>
<evidence type="ECO:0000256" key="1">
    <source>
        <dbReference type="SAM" id="MobiDB-lite"/>
    </source>
</evidence>
<feature type="compositionally biased region" description="Basic and acidic residues" evidence="1">
    <location>
        <begin position="357"/>
        <end position="368"/>
    </location>
</feature>
<reference evidence="5" key="1">
    <citation type="submission" date="2016-06" db="UniProtKB">
        <authorList>
            <consortium name="WormBaseParasite"/>
        </authorList>
    </citation>
    <scope>IDENTIFICATION</scope>
</reference>
<proteinExistence type="predicted"/>
<dbReference type="InterPro" id="IPR049121">
    <property type="entry name" value="TdIF1_C"/>
</dbReference>
<evidence type="ECO:0000313" key="3">
    <source>
        <dbReference type="EMBL" id="VDP69827.1"/>
    </source>
</evidence>
<name>A0A183A9B5_9TREM</name>
<feature type="domain" description="TdIF1 C-terminal" evidence="2">
    <location>
        <begin position="83"/>
        <end position="181"/>
    </location>
</feature>
<dbReference type="PANTHER" id="PTHR23399:SF2">
    <property type="entry name" value="DEOXYNUCLEOTIDYLTRANSFERASE TERMINAL-INTERACTING PROTEIN 1"/>
    <property type="match status" value="1"/>
</dbReference>
<organism evidence="5">
    <name type="scientific">Echinostoma caproni</name>
    <dbReference type="NCBI Taxonomy" id="27848"/>
    <lineage>
        <taxon>Eukaryota</taxon>
        <taxon>Metazoa</taxon>
        <taxon>Spiralia</taxon>
        <taxon>Lophotrochozoa</taxon>
        <taxon>Platyhelminthes</taxon>
        <taxon>Trematoda</taxon>
        <taxon>Digenea</taxon>
        <taxon>Plagiorchiida</taxon>
        <taxon>Echinostomata</taxon>
        <taxon>Echinostomatoidea</taxon>
        <taxon>Echinostomatidae</taxon>
        <taxon>Echinostoma</taxon>
    </lineage>
</organism>
<dbReference type="OrthoDB" id="5860246at2759"/>
<evidence type="ECO:0000259" key="2">
    <source>
        <dbReference type="Pfam" id="PF21229"/>
    </source>
</evidence>
<feature type="compositionally biased region" description="Low complexity" evidence="1">
    <location>
        <begin position="264"/>
        <end position="282"/>
    </location>
</feature>
<reference evidence="3 4" key="2">
    <citation type="submission" date="2018-11" db="EMBL/GenBank/DDBJ databases">
        <authorList>
            <consortium name="Pathogen Informatics"/>
        </authorList>
    </citation>
    <scope>NUCLEOTIDE SEQUENCE [LARGE SCALE GENOMIC DNA]</scope>
    <source>
        <strain evidence="3 4">Egypt</strain>
    </source>
</reference>
<evidence type="ECO:0000313" key="5">
    <source>
        <dbReference type="WBParaSite" id="ECPE_0000355301-mRNA-1"/>
    </source>
</evidence>
<feature type="region of interest" description="Disordered" evidence="1">
    <location>
        <begin position="251"/>
        <end position="380"/>
    </location>
</feature>
<feature type="compositionally biased region" description="Low complexity" evidence="1">
    <location>
        <begin position="340"/>
        <end position="352"/>
    </location>
</feature>
<dbReference type="EMBL" id="UZAN01040487">
    <property type="protein sequence ID" value="VDP69827.1"/>
    <property type="molecule type" value="Genomic_DNA"/>
</dbReference>
<feature type="compositionally biased region" description="Polar residues" evidence="1">
    <location>
        <begin position="47"/>
        <end position="67"/>
    </location>
</feature>
<protein>
    <submittedName>
        <fullName evidence="5">BRCT domain-containing protein</fullName>
    </submittedName>
</protein>
<sequence>MPDYCVDVYMCLLMVKSVKRHSACHQHHHELSIPKYNDASSLDTYQTQSSSTVRATNPKSDTVGQQQQHDHSEAPRFILNHKTVFTLGSSANAWLGMGAARGRIYTKHPELFRYQCDAEDKAWLVRNGLLASHGVKAYLMHSDQVKHIGLVNGRIPSPSTNPSQSDSLPSFTVPAWLVQKVITAADNGSFAVEPELVAASSQNTPKVFPDRPASVDHAKSDVDNLSSRLSVESDELSRHALHDHFVISTGSKSRHFTSSNEVDSASLSGSTHSGSGSRRSSGPVHEPHGKFVLGRDQGVWSEDSRMVESRKTNYHSTDQRSKILKCATRDNSPVRPTVPPSSSTSASRGTKTSHGHVTLEYHSGEKSPKSPPTLKRFDYT</sequence>
<dbReference type="Proteomes" id="UP000272942">
    <property type="component" value="Unassembled WGS sequence"/>
</dbReference>